<feature type="transmembrane region" description="Helical" evidence="1">
    <location>
        <begin position="43"/>
        <end position="65"/>
    </location>
</feature>
<evidence type="ECO:0000256" key="2">
    <source>
        <dbReference type="SAM" id="SignalP"/>
    </source>
</evidence>
<keyword evidence="1" id="KW-0812">Transmembrane</keyword>
<dbReference type="EMBL" id="RBDY01000004">
    <property type="protein sequence ID" value="RKN25361.1"/>
    <property type="molecule type" value="Genomic_DNA"/>
</dbReference>
<evidence type="ECO:0000313" key="6">
    <source>
        <dbReference type="Proteomes" id="UP000275024"/>
    </source>
</evidence>
<feature type="chain" id="PRO_5039642852" evidence="2">
    <location>
        <begin position="21"/>
        <end position="83"/>
    </location>
</feature>
<reference evidence="5 6" key="1">
    <citation type="submission" date="2018-09" db="EMBL/GenBank/DDBJ databases">
        <title>Streptomyces sp. nov. DS1-2, an endophytic actinomycete isolated from roots of Dendrobium scabrilingue.</title>
        <authorList>
            <person name="Kuncharoen N."/>
            <person name="Kudo T."/>
            <person name="Ohkuma M."/>
            <person name="Yuki M."/>
            <person name="Tanasupawat S."/>
        </authorList>
    </citation>
    <scope>NUCLEOTIDE SEQUENCE [LARGE SCALE GENOMIC DNA]</scope>
    <source>
        <strain evidence="3 6">AZ1-7</strain>
        <strain evidence="4 5">DS1-2</strain>
    </source>
</reference>
<dbReference type="OrthoDB" id="8084250at2"/>
<comment type="caution">
    <text evidence="3">The sequence shown here is derived from an EMBL/GenBank/DDBJ whole genome shotgun (WGS) entry which is preliminary data.</text>
</comment>
<evidence type="ECO:0000256" key="1">
    <source>
        <dbReference type="SAM" id="Phobius"/>
    </source>
</evidence>
<dbReference type="Proteomes" id="UP000275024">
    <property type="component" value="Unassembled WGS sequence"/>
</dbReference>
<keyword evidence="1" id="KW-0472">Membrane</keyword>
<evidence type="ECO:0000313" key="4">
    <source>
        <dbReference type="EMBL" id="RKN25361.1"/>
    </source>
</evidence>
<dbReference type="EMBL" id="RBDX01000031">
    <property type="protein sequence ID" value="RKN04851.1"/>
    <property type="molecule type" value="Genomic_DNA"/>
</dbReference>
<gene>
    <name evidence="4" type="ORF">D7318_09160</name>
    <name evidence="3" type="ORF">D7319_27000</name>
</gene>
<keyword evidence="2" id="KW-0732">Signal</keyword>
<accession>A0A3A9VUT5</accession>
<proteinExistence type="predicted"/>
<feature type="signal peptide" evidence="2">
    <location>
        <begin position="1"/>
        <end position="20"/>
    </location>
</feature>
<dbReference type="Proteomes" id="UP000268652">
    <property type="component" value="Unassembled WGS sequence"/>
</dbReference>
<name>A0A3A9VUT5_9ACTN</name>
<protein>
    <submittedName>
        <fullName evidence="3">Uncharacterized protein</fullName>
    </submittedName>
</protein>
<dbReference type="AlphaFoldDB" id="A0A3A9VUT5"/>
<keyword evidence="5" id="KW-1185">Reference proteome</keyword>
<sequence length="83" mass="8399">MTTGPGFLLSLLAGVLAANATPHFIRGITKKRFPTPFGDGPLINLVAGWAMYVAASTGVLAMGVFHATTGAFGKGRPPAQGGT</sequence>
<evidence type="ECO:0000313" key="3">
    <source>
        <dbReference type="EMBL" id="RKN04851.1"/>
    </source>
</evidence>
<dbReference type="RefSeq" id="WP_120696365.1">
    <property type="nucleotide sequence ID" value="NZ_RBDX01000031.1"/>
</dbReference>
<organism evidence="3 6">
    <name type="scientific">Streptomyces radicis</name>
    <dbReference type="NCBI Taxonomy" id="1750517"/>
    <lineage>
        <taxon>Bacteria</taxon>
        <taxon>Bacillati</taxon>
        <taxon>Actinomycetota</taxon>
        <taxon>Actinomycetes</taxon>
        <taxon>Kitasatosporales</taxon>
        <taxon>Streptomycetaceae</taxon>
        <taxon>Streptomyces</taxon>
    </lineage>
</organism>
<keyword evidence="1" id="KW-1133">Transmembrane helix</keyword>
<evidence type="ECO:0000313" key="5">
    <source>
        <dbReference type="Proteomes" id="UP000268652"/>
    </source>
</evidence>